<dbReference type="Gene3D" id="3.40.50.2300">
    <property type="match status" value="1"/>
</dbReference>
<keyword evidence="4" id="KW-0808">Transferase</keyword>
<feature type="domain" description="Histidine kinase" evidence="11">
    <location>
        <begin position="453"/>
        <end position="668"/>
    </location>
</feature>
<dbReference type="GO" id="GO:0005524">
    <property type="term" value="F:ATP binding"/>
    <property type="evidence" value="ECO:0007669"/>
    <property type="project" value="UniProtKB-KW"/>
</dbReference>
<comment type="catalytic activity">
    <reaction evidence="1">
        <text>ATP + protein L-histidine = ADP + protein N-phospho-L-histidine.</text>
        <dbReference type="EC" id="2.7.13.3"/>
    </reaction>
</comment>
<dbReference type="PROSITE" id="PS50113">
    <property type="entry name" value="PAC"/>
    <property type="match status" value="1"/>
</dbReference>
<accession>A0A5B9E330</accession>
<dbReference type="InterPro" id="IPR036097">
    <property type="entry name" value="HisK_dim/P_sf"/>
</dbReference>
<evidence type="ECO:0000256" key="8">
    <source>
        <dbReference type="ARBA" id="ARBA00023012"/>
    </source>
</evidence>
<dbReference type="OrthoDB" id="9790669at2"/>
<dbReference type="InterPro" id="IPR011006">
    <property type="entry name" value="CheY-like_superfamily"/>
</dbReference>
<dbReference type="InterPro" id="IPR036890">
    <property type="entry name" value="HATPase_C_sf"/>
</dbReference>
<reference evidence="15 16" key="1">
    <citation type="submission" date="2019-08" db="EMBL/GenBank/DDBJ databases">
        <title>Complete genome sequence of Terriglobus albidus strain ORNL.</title>
        <authorList>
            <person name="Podar M."/>
        </authorList>
    </citation>
    <scope>NUCLEOTIDE SEQUENCE [LARGE SCALE GENOMIC DNA]</scope>
    <source>
        <strain evidence="15 16">ORNL</strain>
    </source>
</reference>
<dbReference type="CDD" id="cd00130">
    <property type="entry name" value="PAS"/>
    <property type="match status" value="1"/>
</dbReference>
<feature type="domain" description="PAC" evidence="14">
    <location>
        <begin position="271"/>
        <end position="323"/>
    </location>
</feature>
<dbReference type="InterPro" id="IPR004358">
    <property type="entry name" value="Sig_transdc_His_kin-like_C"/>
</dbReference>
<dbReference type="PANTHER" id="PTHR43065:SF10">
    <property type="entry name" value="PEROXIDE STRESS-ACTIVATED HISTIDINE KINASE MAK3"/>
    <property type="match status" value="1"/>
</dbReference>
<dbReference type="SUPFAM" id="SSF47384">
    <property type="entry name" value="Homodimeric domain of signal transducing histidine kinase"/>
    <property type="match status" value="1"/>
</dbReference>
<evidence type="ECO:0000259" key="12">
    <source>
        <dbReference type="PROSITE" id="PS50110"/>
    </source>
</evidence>
<dbReference type="GO" id="GO:0006355">
    <property type="term" value="P:regulation of DNA-templated transcription"/>
    <property type="evidence" value="ECO:0007669"/>
    <property type="project" value="InterPro"/>
</dbReference>
<dbReference type="Pfam" id="PF00072">
    <property type="entry name" value="Response_reg"/>
    <property type="match status" value="1"/>
</dbReference>
<dbReference type="SMART" id="SM00448">
    <property type="entry name" value="REC"/>
    <property type="match status" value="1"/>
</dbReference>
<dbReference type="Pfam" id="PF02518">
    <property type="entry name" value="HATPase_c"/>
    <property type="match status" value="1"/>
</dbReference>
<dbReference type="EC" id="2.7.13.3" evidence="2"/>
<dbReference type="InterPro" id="IPR001789">
    <property type="entry name" value="Sig_transdc_resp-reg_receiver"/>
</dbReference>
<gene>
    <name evidence="15" type="ORF">FTW19_01150</name>
</gene>
<dbReference type="InterPro" id="IPR000014">
    <property type="entry name" value="PAS"/>
</dbReference>
<dbReference type="InterPro" id="IPR035965">
    <property type="entry name" value="PAS-like_dom_sf"/>
</dbReference>
<feature type="modified residue" description="4-aspartylphosphate" evidence="9">
    <location>
        <position position="85"/>
    </location>
</feature>
<dbReference type="PRINTS" id="PR00344">
    <property type="entry name" value="BCTRLSENSOR"/>
</dbReference>
<dbReference type="EMBL" id="CP042806">
    <property type="protein sequence ID" value="QEE26732.1"/>
    <property type="molecule type" value="Genomic_DNA"/>
</dbReference>
<organism evidence="15 16">
    <name type="scientific">Terriglobus albidus</name>
    <dbReference type="NCBI Taxonomy" id="1592106"/>
    <lineage>
        <taxon>Bacteria</taxon>
        <taxon>Pseudomonadati</taxon>
        <taxon>Acidobacteriota</taxon>
        <taxon>Terriglobia</taxon>
        <taxon>Terriglobales</taxon>
        <taxon>Acidobacteriaceae</taxon>
        <taxon>Terriglobus</taxon>
    </lineage>
</organism>
<dbReference type="SMART" id="SM00388">
    <property type="entry name" value="HisKA"/>
    <property type="match status" value="1"/>
</dbReference>
<keyword evidence="7" id="KW-0067">ATP-binding</keyword>
<dbReference type="PANTHER" id="PTHR43065">
    <property type="entry name" value="SENSOR HISTIDINE KINASE"/>
    <property type="match status" value="1"/>
</dbReference>
<dbReference type="CDD" id="cd00082">
    <property type="entry name" value="HisKA"/>
    <property type="match status" value="1"/>
</dbReference>
<dbReference type="AlphaFoldDB" id="A0A5B9E330"/>
<dbReference type="Proteomes" id="UP000321820">
    <property type="component" value="Chromosome"/>
</dbReference>
<keyword evidence="5" id="KW-0547">Nucleotide-binding</keyword>
<dbReference type="Pfam" id="PF00989">
    <property type="entry name" value="PAS"/>
    <property type="match status" value="1"/>
</dbReference>
<evidence type="ECO:0000259" key="14">
    <source>
        <dbReference type="PROSITE" id="PS50113"/>
    </source>
</evidence>
<dbReference type="Pfam" id="PF00512">
    <property type="entry name" value="HisKA"/>
    <property type="match status" value="1"/>
</dbReference>
<proteinExistence type="predicted"/>
<dbReference type="GO" id="GO:0000155">
    <property type="term" value="F:phosphorelay sensor kinase activity"/>
    <property type="evidence" value="ECO:0007669"/>
    <property type="project" value="InterPro"/>
</dbReference>
<name>A0A5B9E330_9BACT</name>
<dbReference type="InterPro" id="IPR003594">
    <property type="entry name" value="HATPase_dom"/>
</dbReference>
<dbReference type="PROSITE" id="PS50112">
    <property type="entry name" value="PAS"/>
    <property type="match status" value="1"/>
</dbReference>
<dbReference type="SMART" id="SM00387">
    <property type="entry name" value="HATPase_c"/>
    <property type="match status" value="1"/>
</dbReference>
<keyword evidence="10" id="KW-0175">Coiled coil</keyword>
<feature type="domain" description="Response regulatory" evidence="12">
    <location>
        <begin position="36"/>
        <end position="153"/>
    </location>
</feature>
<dbReference type="SUPFAM" id="SSF55785">
    <property type="entry name" value="PYP-like sensor domain (PAS domain)"/>
    <property type="match status" value="2"/>
</dbReference>
<dbReference type="InterPro" id="IPR000700">
    <property type="entry name" value="PAS-assoc_C"/>
</dbReference>
<dbReference type="SMART" id="SM00091">
    <property type="entry name" value="PAS"/>
    <property type="match status" value="2"/>
</dbReference>
<evidence type="ECO:0000259" key="13">
    <source>
        <dbReference type="PROSITE" id="PS50112"/>
    </source>
</evidence>
<evidence type="ECO:0000256" key="5">
    <source>
        <dbReference type="ARBA" id="ARBA00022741"/>
    </source>
</evidence>
<keyword evidence="3 9" id="KW-0597">Phosphoprotein</keyword>
<evidence type="ECO:0000256" key="4">
    <source>
        <dbReference type="ARBA" id="ARBA00022679"/>
    </source>
</evidence>
<dbReference type="SUPFAM" id="SSF52172">
    <property type="entry name" value="CheY-like"/>
    <property type="match status" value="1"/>
</dbReference>
<evidence type="ECO:0000313" key="16">
    <source>
        <dbReference type="Proteomes" id="UP000321820"/>
    </source>
</evidence>
<dbReference type="Gene3D" id="1.10.287.130">
    <property type="match status" value="1"/>
</dbReference>
<keyword evidence="6" id="KW-0418">Kinase</keyword>
<evidence type="ECO:0000256" key="3">
    <source>
        <dbReference type="ARBA" id="ARBA00022553"/>
    </source>
</evidence>
<protein>
    <recommendedName>
        <fullName evidence="2">histidine kinase</fullName>
        <ecNumber evidence="2">2.7.13.3</ecNumber>
    </recommendedName>
</protein>
<dbReference type="PROSITE" id="PS50109">
    <property type="entry name" value="HIS_KIN"/>
    <property type="match status" value="1"/>
</dbReference>
<keyword evidence="8" id="KW-0902">Two-component regulatory system</keyword>
<dbReference type="KEGG" id="talb:FTW19_01150"/>
<dbReference type="Gene3D" id="3.30.565.10">
    <property type="entry name" value="Histidine kinase-like ATPase, C-terminal domain"/>
    <property type="match status" value="1"/>
</dbReference>
<dbReference type="NCBIfam" id="TIGR00229">
    <property type="entry name" value="sensory_box"/>
    <property type="match status" value="1"/>
</dbReference>
<dbReference type="InterPro" id="IPR013767">
    <property type="entry name" value="PAS_fold"/>
</dbReference>
<evidence type="ECO:0000256" key="1">
    <source>
        <dbReference type="ARBA" id="ARBA00000085"/>
    </source>
</evidence>
<sequence length="670" mass="74366">MNVAAQIDAPKTIPDVPLPAEGQVQVQPQTGKPPVTILMVDDQPGKLLSYEVVLRDLGENLVKATSAREALDCLLKLDVAVVLLDVSMPEMDGFELADMMRQHPRFQMTPIIFVSAVHLTDVDRIRAYQSGAVDYISVPVVPDVLRAKVSVFAELHRTTRQLQQLNRELEARVAERSQALRVLNAQLQERVAELESIMKVLPVGVAVAQSPEGNEITTNAALREILNLGSTDKPIDQSFAAAGYIAYQHGRRLDAEEMPVQTSLRTMQPTGLTELELRRNGGLAKSLLASASPVFDEAGQVRGAVGAFFDITEQKRMEEILRERAELLELATEAIMVRDWSGRIHFWNSGAEALYGWSREEAIGQNAHVLLATRWPVSLDHMRETLRADSRWDGDLVHRCKDGREVVVACRQALTVSGGMVLEINRDITAQLRAEEALRRNDRLAAMGKLAGIVAHEINNPLAAITNAFFLLQNHPSLDTEARYYAQLAEQELARVSHITKQTLSFYRESQIAVPLHLSDLLKDVLELQHANLVSNNIRLETQYKVTGEVHGFPGELKQVFMNLVANAIQAMPQGGRLRIRVRNAIRRGEYLPGIVVSITDSGCGIRPEDARRLFEPFYTTKSTKGTGLGLWISRGIVEKHDGTLTFRSHFGAQGTATCFQIFLSTHKTA</sequence>
<dbReference type="InterPro" id="IPR013656">
    <property type="entry name" value="PAS_4"/>
</dbReference>
<evidence type="ECO:0000256" key="10">
    <source>
        <dbReference type="SAM" id="Coils"/>
    </source>
</evidence>
<keyword evidence="16" id="KW-1185">Reference proteome</keyword>
<evidence type="ECO:0000256" key="9">
    <source>
        <dbReference type="PROSITE-ProRule" id="PRU00169"/>
    </source>
</evidence>
<evidence type="ECO:0000256" key="7">
    <source>
        <dbReference type="ARBA" id="ARBA00022840"/>
    </source>
</evidence>
<dbReference type="Gene3D" id="3.30.450.20">
    <property type="entry name" value="PAS domain"/>
    <property type="match status" value="2"/>
</dbReference>
<evidence type="ECO:0000256" key="6">
    <source>
        <dbReference type="ARBA" id="ARBA00022777"/>
    </source>
</evidence>
<feature type="coiled-coil region" evidence="10">
    <location>
        <begin position="152"/>
        <end position="197"/>
    </location>
</feature>
<dbReference type="InterPro" id="IPR005467">
    <property type="entry name" value="His_kinase_dom"/>
</dbReference>
<evidence type="ECO:0000259" key="11">
    <source>
        <dbReference type="PROSITE" id="PS50109"/>
    </source>
</evidence>
<dbReference type="PROSITE" id="PS50110">
    <property type="entry name" value="RESPONSE_REGULATORY"/>
    <property type="match status" value="1"/>
</dbReference>
<dbReference type="Pfam" id="PF08448">
    <property type="entry name" value="PAS_4"/>
    <property type="match status" value="1"/>
</dbReference>
<feature type="domain" description="PAS" evidence="13">
    <location>
        <begin position="320"/>
        <end position="387"/>
    </location>
</feature>
<evidence type="ECO:0000256" key="2">
    <source>
        <dbReference type="ARBA" id="ARBA00012438"/>
    </source>
</evidence>
<dbReference type="InterPro" id="IPR003661">
    <property type="entry name" value="HisK_dim/P_dom"/>
</dbReference>
<dbReference type="SUPFAM" id="SSF55874">
    <property type="entry name" value="ATPase domain of HSP90 chaperone/DNA topoisomerase II/histidine kinase"/>
    <property type="match status" value="1"/>
</dbReference>
<evidence type="ECO:0000313" key="15">
    <source>
        <dbReference type="EMBL" id="QEE26732.1"/>
    </source>
</evidence>